<feature type="compositionally biased region" description="Low complexity" evidence="1">
    <location>
        <begin position="170"/>
        <end position="198"/>
    </location>
</feature>
<dbReference type="Proteomes" id="UP000540423">
    <property type="component" value="Unassembled WGS sequence"/>
</dbReference>
<feature type="region of interest" description="Disordered" evidence="1">
    <location>
        <begin position="484"/>
        <end position="505"/>
    </location>
</feature>
<dbReference type="AlphaFoldDB" id="A0A7X0HDJ8"/>
<feature type="compositionally biased region" description="Gly residues" evidence="1">
    <location>
        <begin position="306"/>
        <end position="318"/>
    </location>
</feature>
<dbReference type="EMBL" id="JACHEM010000004">
    <property type="protein sequence ID" value="MBB6435551.1"/>
    <property type="molecule type" value="Genomic_DNA"/>
</dbReference>
<name>A0A7X0HDJ8_9ACTN</name>
<comment type="caution">
    <text evidence="2">The sequence shown here is derived from an EMBL/GenBank/DDBJ whole genome shotgun (WGS) entry which is preliminary data.</text>
</comment>
<feature type="compositionally biased region" description="Pro residues" evidence="1">
    <location>
        <begin position="114"/>
        <end position="126"/>
    </location>
</feature>
<feature type="compositionally biased region" description="Low complexity" evidence="1">
    <location>
        <begin position="375"/>
        <end position="384"/>
    </location>
</feature>
<accession>A0A7X0HDJ8</accession>
<feature type="compositionally biased region" description="Low complexity" evidence="1">
    <location>
        <begin position="25"/>
        <end position="75"/>
    </location>
</feature>
<proteinExistence type="predicted"/>
<evidence type="ECO:0000313" key="2">
    <source>
        <dbReference type="EMBL" id="MBB6435551.1"/>
    </source>
</evidence>
<sequence>MTQSEQGDEPQHPAVRPAHEGAGLPPAQQYPQQAQQQSYAPQQYDPQQYQQQWPAAPGGIPGAAPGQGAVGATPPHGQGWDQTWGADAQGTQHPQGYPEAQQPPVPQQMTDWQPMPPPHVQPPVPQQPAWDMPAPGGDPDATQLIPPVPRGPGALPPENPVPYPSGPGGHAAPAGQSAYGTTGHGSHAGPAQGAGHAGPLDGTPFLGQQALQPPAGSDADATQYLPPVPADAAYAPRPEVPLRPGAPGERQPPAEFDSLFRPSAPRAAEEPDAPASTQQMPRFLPPRQQEAEQEEARYQQYQQPGHGQGGYGPGGGPASGRRKVGAVPMIAAVVIGCSVLGLGISALASSGGETDAKGGDATTVASGSSLPAPPADNAADPAKAQAQELEKLLESSNDSRSTVINAVDSISRCDKLDKAASDLRGAATQRRGLVSRLEALTVDKLPEHAALTEALNRAWQASAAADDHYAAWADRVAGGPQRFCPNGKAQATGARQLGDRESGKASRAKKEAVVLWNSIAGKYGLTRHQATDL</sequence>
<evidence type="ECO:0000313" key="3">
    <source>
        <dbReference type="Proteomes" id="UP000540423"/>
    </source>
</evidence>
<feature type="region of interest" description="Disordered" evidence="1">
    <location>
        <begin position="351"/>
        <end position="384"/>
    </location>
</feature>
<reference evidence="2 3" key="1">
    <citation type="submission" date="2020-08" db="EMBL/GenBank/DDBJ databases">
        <title>Genomic Encyclopedia of Type Strains, Phase IV (KMG-IV): sequencing the most valuable type-strain genomes for metagenomic binning, comparative biology and taxonomic classification.</title>
        <authorList>
            <person name="Goeker M."/>
        </authorList>
    </citation>
    <scope>NUCLEOTIDE SEQUENCE [LARGE SCALE GENOMIC DNA]</scope>
    <source>
        <strain evidence="2 3">DSM 40141</strain>
    </source>
</reference>
<organism evidence="2 3">
    <name type="scientific">Streptomyces candidus</name>
    <dbReference type="NCBI Taxonomy" id="67283"/>
    <lineage>
        <taxon>Bacteria</taxon>
        <taxon>Bacillati</taxon>
        <taxon>Actinomycetota</taxon>
        <taxon>Actinomycetes</taxon>
        <taxon>Kitasatosporales</taxon>
        <taxon>Streptomycetaceae</taxon>
        <taxon>Streptomyces</taxon>
    </lineage>
</organism>
<feature type="compositionally biased region" description="Pro residues" evidence="1">
    <location>
        <begin position="146"/>
        <end position="165"/>
    </location>
</feature>
<keyword evidence="3" id="KW-1185">Reference proteome</keyword>
<feature type="region of interest" description="Disordered" evidence="1">
    <location>
        <begin position="1"/>
        <end position="322"/>
    </location>
</feature>
<dbReference type="RefSeq" id="WP_185029183.1">
    <property type="nucleotide sequence ID" value="NZ_BNBN01000007.1"/>
</dbReference>
<evidence type="ECO:0000256" key="1">
    <source>
        <dbReference type="SAM" id="MobiDB-lite"/>
    </source>
</evidence>
<protein>
    <submittedName>
        <fullName evidence="2">Uncharacterized protein</fullName>
    </submittedName>
</protein>
<gene>
    <name evidence="2" type="ORF">HNQ79_002008</name>
</gene>